<gene>
    <name evidence="8" type="ORF">FC83_GL002157</name>
</gene>
<dbReference type="PANTHER" id="PTHR22925:SF3">
    <property type="entry name" value="GLYCOSYL HYDROLASE FAMILY PROTEIN 43"/>
    <property type="match status" value="1"/>
</dbReference>
<evidence type="ECO:0000256" key="4">
    <source>
        <dbReference type="ARBA" id="ARBA00023125"/>
    </source>
</evidence>
<dbReference type="InterPro" id="IPR009057">
    <property type="entry name" value="Homeodomain-like_sf"/>
</dbReference>
<reference evidence="8 9" key="1">
    <citation type="journal article" date="2015" name="Genome Announc.">
        <title>Expanding the biotechnology potential of lactobacilli through comparative genomics of 213 strains and associated genera.</title>
        <authorList>
            <person name="Sun Z."/>
            <person name="Harris H.M."/>
            <person name="McCann A."/>
            <person name="Guo C."/>
            <person name="Argimon S."/>
            <person name="Zhang W."/>
            <person name="Yang X."/>
            <person name="Jeffery I.B."/>
            <person name="Cooney J.C."/>
            <person name="Kagawa T.F."/>
            <person name="Liu W."/>
            <person name="Song Y."/>
            <person name="Salvetti E."/>
            <person name="Wrobel A."/>
            <person name="Rasinkangas P."/>
            <person name="Parkhill J."/>
            <person name="Rea M.C."/>
            <person name="O'Sullivan O."/>
            <person name="Ritari J."/>
            <person name="Douillard F.P."/>
            <person name="Paul Ross R."/>
            <person name="Yang R."/>
            <person name="Briner A.E."/>
            <person name="Felis G.E."/>
            <person name="de Vos W.M."/>
            <person name="Barrangou R."/>
            <person name="Klaenhammer T.R."/>
            <person name="Caufield P.W."/>
            <person name="Cui Y."/>
            <person name="Zhang H."/>
            <person name="O'Toole P.W."/>
        </authorList>
    </citation>
    <scope>NUCLEOTIDE SEQUENCE [LARGE SCALE GENOMIC DNA]</scope>
    <source>
        <strain evidence="8 9">DSM 18527</strain>
    </source>
</reference>
<organism evidence="8 9">
    <name type="scientific">Agrilactobacillus composti DSM 18527 = JCM 14202</name>
    <dbReference type="NCBI Taxonomy" id="1423734"/>
    <lineage>
        <taxon>Bacteria</taxon>
        <taxon>Bacillati</taxon>
        <taxon>Bacillota</taxon>
        <taxon>Bacilli</taxon>
        <taxon>Lactobacillales</taxon>
        <taxon>Lactobacillaceae</taxon>
        <taxon>Agrilactobacillus</taxon>
    </lineage>
</organism>
<dbReference type="Proteomes" id="UP000051236">
    <property type="component" value="Unassembled WGS sequence"/>
</dbReference>
<keyword evidence="3" id="KW-0805">Transcription regulation</keyword>
<dbReference type="CDD" id="cd18821">
    <property type="entry name" value="GH43_Pc3Gal43A-like"/>
    <property type="match status" value="1"/>
</dbReference>
<dbReference type="OrthoDB" id="273314at2"/>
<accession>X0QTW3</accession>
<dbReference type="eggNOG" id="COG3507">
    <property type="taxonomic scope" value="Bacteria"/>
</dbReference>
<dbReference type="InterPro" id="IPR023296">
    <property type="entry name" value="Glyco_hydro_beta-prop_sf"/>
</dbReference>
<evidence type="ECO:0000256" key="3">
    <source>
        <dbReference type="ARBA" id="ARBA00023015"/>
    </source>
</evidence>
<dbReference type="GO" id="GO:0004553">
    <property type="term" value="F:hydrolase activity, hydrolyzing O-glycosyl compounds"/>
    <property type="evidence" value="ECO:0007669"/>
    <property type="project" value="InterPro"/>
</dbReference>
<dbReference type="InterPro" id="IPR037923">
    <property type="entry name" value="HTH-like"/>
</dbReference>
<dbReference type="STRING" id="1423734.FC83_GL002157"/>
<feature type="domain" description="HTH araC/xylS-type" evidence="7">
    <location>
        <begin position="585"/>
        <end position="684"/>
    </location>
</feature>
<dbReference type="Pfam" id="PF02311">
    <property type="entry name" value="AraC_binding"/>
    <property type="match status" value="1"/>
</dbReference>
<keyword evidence="6" id="KW-0326">Glycosidase</keyword>
<dbReference type="SUPFAM" id="SSF75005">
    <property type="entry name" value="Arabinanase/levansucrase/invertase"/>
    <property type="match status" value="1"/>
</dbReference>
<dbReference type="EMBL" id="AZGA01000025">
    <property type="protein sequence ID" value="KRM34409.1"/>
    <property type="molecule type" value="Genomic_DNA"/>
</dbReference>
<dbReference type="SUPFAM" id="SSF46689">
    <property type="entry name" value="Homeodomain-like"/>
    <property type="match status" value="1"/>
</dbReference>
<comment type="caution">
    <text evidence="8">The sequence shown here is derived from an EMBL/GenBank/DDBJ whole genome shotgun (WGS) entry which is preliminary data.</text>
</comment>
<dbReference type="Gene3D" id="1.10.10.60">
    <property type="entry name" value="Homeodomain-like"/>
    <property type="match status" value="1"/>
</dbReference>
<keyword evidence="5" id="KW-0804">Transcription</keyword>
<keyword evidence="2 8" id="KW-0378">Hydrolase</keyword>
<dbReference type="PANTHER" id="PTHR22925">
    <property type="entry name" value="GLYCOSYL HYDROLASE 43 FAMILY MEMBER"/>
    <property type="match status" value="1"/>
</dbReference>
<dbReference type="InterPro" id="IPR018060">
    <property type="entry name" value="HTH_AraC"/>
</dbReference>
<protein>
    <submittedName>
        <fullName evidence="8">Family 43 glycoside hydrolase</fullName>
    </submittedName>
</protein>
<dbReference type="InterPro" id="IPR006710">
    <property type="entry name" value="Glyco_hydro_43"/>
</dbReference>
<keyword evidence="4" id="KW-0238">DNA-binding</keyword>
<evidence type="ECO:0000256" key="2">
    <source>
        <dbReference type="ARBA" id="ARBA00022801"/>
    </source>
</evidence>
<dbReference type="SUPFAM" id="SSF51215">
    <property type="entry name" value="Regulatory protein AraC"/>
    <property type="match status" value="1"/>
</dbReference>
<dbReference type="PATRIC" id="fig|1423734.3.peg.2178"/>
<dbReference type="RefSeq" id="WP_035456319.1">
    <property type="nucleotide sequence ID" value="NZ_AZGA01000025.1"/>
</dbReference>
<dbReference type="InterPro" id="IPR003313">
    <property type="entry name" value="AraC-bd"/>
</dbReference>
<name>X0QTW3_9LACO</name>
<dbReference type="GO" id="GO:0043565">
    <property type="term" value="F:sequence-specific DNA binding"/>
    <property type="evidence" value="ECO:0007669"/>
    <property type="project" value="InterPro"/>
</dbReference>
<comment type="similarity">
    <text evidence="1">Belongs to the glycosyl hydrolase 43 family.</text>
</comment>
<dbReference type="GO" id="GO:0003700">
    <property type="term" value="F:DNA-binding transcription factor activity"/>
    <property type="evidence" value="ECO:0007669"/>
    <property type="project" value="InterPro"/>
</dbReference>
<evidence type="ECO:0000256" key="5">
    <source>
        <dbReference type="ARBA" id="ARBA00023163"/>
    </source>
</evidence>
<dbReference type="eggNOG" id="COG4977">
    <property type="taxonomic scope" value="Bacteria"/>
</dbReference>
<dbReference type="Gene3D" id="2.115.10.20">
    <property type="entry name" value="Glycosyl hydrolase domain, family 43"/>
    <property type="match status" value="1"/>
</dbReference>
<evidence type="ECO:0000313" key="9">
    <source>
        <dbReference type="Proteomes" id="UP000051236"/>
    </source>
</evidence>
<evidence type="ECO:0000256" key="1">
    <source>
        <dbReference type="ARBA" id="ARBA00009865"/>
    </source>
</evidence>
<evidence type="ECO:0000313" key="8">
    <source>
        <dbReference type="EMBL" id="KRM34409.1"/>
    </source>
</evidence>
<evidence type="ECO:0000259" key="7">
    <source>
        <dbReference type="PROSITE" id="PS01124"/>
    </source>
</evidence>
<keyword evidence="9" id="KW-1185">Reference proteome</keyword>
<proteinExistence type="inferred from homology"/>
<dbReference type="SMART" id="SM00342">
    <property type="entry name" value="HTH_ARAC"/>
    <property type="match status" value="1"/>
</dbReference>
<dbReference type="PROSITE" id="PS01124">
    <property type="entry name" value="HTH_ARAC_FAMILY_2"/>
    <property type="match status" value="1"/>
</dbReference>
<dbReference type="GO" id="GO:0005975">
    <property type="term" value="P:carbohydrate metabolic process"/>
    <property type="evidence" value="ECO:0007669"/>
    <property type="project" value="InterPro"/>
</dbReference>
<dbReference type="Pfam" id="PF12833">
    <property type="entry name" value="HTH_18"/>
    <property type="match status" value="1"/>
</dbReference>
<dbReference type="AlphaFoldDB" id="X0QTW3"/>
<evidence type="ECO:0000256" key="6">
    <source>
        <dbReference type="ARBA" id="ARBA00023295"/>
    </source>
</evidence>
<sequence>MPTIYNGVPWYDQQHQIVNASGGCLIQAGAKYYLFGEYRQAKSRRFAGFSRYVSTDLEHWENTGLALPPQAAGLLAVSRIGERVKVIRAQTGQYIMMMHTDDERSFDPIVTYATADHLTDTFTFQGPLLFNQQPIRMWHIGSFTDTDGTNYLLTHEGDIYRLTPDGTAAATKVVSNIAPGTEAPAMFHFNGHYFLLASQKTSWEHNDNIYFSADALSGPWVRHGAFCPPGTLTYDSQTAFVALLPTAKGTLPMYLGDRHTFPYLEASTHVWLPLTVTGTTLTVANYWASWDWQQHVNKPVRFIPLAWTGQTTDASVTLDFQGTGITITGQTSTHSGFALVTLRDDQGQIKAQTRVNFYSLLHGDEPRYRSPQMPLGHYQLTIQVTGTHRDWYDKAWRRYGSHGDQVTITGYHIDHPTVKHTKASITYHASKRPFMIEKIDQQWQQSAVAQPAGKPYYQWLQSDVGQGELTIEDQQITLQPGQGILINLNVSYAYHSATPIWQTSRLSFGGTAIEELIPALHAKPALLFPVLGNDLFGFIPTQVQQQKNQSHQNYQESALVQEFLTKLKPYTAHITADPNKQKLAAKTLSLIQSHFRENLTNGKLAELTNYSVQYMLQTFNELYQTTPRRVLTLYRIIQTKQLLLEQPDLPLSQVALQCGFNSEAYMIRAFKRQAHLTPGQFRIIMQQFRD</sequence>
<dbReference type="Pfam" id="PF04616">
    <property type="entry name" value="Glyco_hydro_43"/>
    <property type="match status" value="1"/>
</dbReference>